<comment type="caution">
    <text evidence="2">The sequence shown here is derived from an EMBL/GenBank/DDBJ whole genome shotgun (WGS) entry which is preliminary data.</text>
</comment>
<feature type="compositionally biased region" description="Basic residues" evidence="1">
    <location>
        <begin position="132"/>
        <end position="146"/>
    </location>
</feature>
<sequence>MDQGFFDPGRLYRRPKEDAAPGHQELFWVIHVATPPGGFAAPGHEHPVAFGWRRTTTPNGHTTPLGPYTAHTRDGWQDVTDSDLAHALGLTDTRAGGWRSATTPQGDVPAPGRPGGRRATDPPAPQDDRPHRIARLLHPHRHRPNRPPHPPTGR</sequence>
<organism evidence="2 3">
    <name type="scientific">Kitasatospora paracochleata</name>
    <dbReference type="NCBI Taxonomy" id="58354"/>
    <lineage>
        <taxon>Bacteria</taxon>
        <taxon>Bacillati</taxon>
        <taxon>Actinomycetota</taxon>
        <taxon>Actinomycetes</taxon>
        <taxon>Kitasatosporales</taxon>
        <taxon>Streptomycetaceae</taxon>
        <taxon>Kitasatospora</taxon>
    </lineage>
</organism>
<evidence type="ECO:0000313" key="3">
    <source>
        <dbReference type="Proteomes" id="UP001206483"/>
    </source>
</evidence>
<dbReference type="EMBL" id="JAMZDX010000008">
    <property type="protein sequence ID" value="MCP2314253.1"/>
    <property type="molecule type" value="Genomic_DNA"/>
</dbReference>
<keyword evidence="3" id="KW-1185">Reference proteome</keyword>
<gene>
    <name evidence="2" type="ORF">FHR36_007452</name>
</gene>
<evidence type="ECO:0000313" key="2">
    <source>
        <dbReference type="EMBL" id="MCP2314253.1"/>
    </source>
</evidence>
<feature type="region of interest" description="Disordered" evidence="1">
    <location>
        <begin position="87"/>
        <end position="154"/>
    </location>
</feature>
<dbReference type="RefSeq" id="WP_253804571.1">
    <property type="nucleotide sequence ID" value="NZ_BAAAUB010000114.1"/>
</dbReference>
<proteinExistence type="predicted"/>
<name>A0ABT1JA59_9ACTN</name>
<dbReference type="Proteomes" id="UP001206483">
    <property type="component" value="Unassembled WGS sequence"/>
</dbReference>
<evidence type="ECO:0000256" key="1">
    <source>
        <dbReference type="SAM" id="MobiDB-lite"/>
    </source>
</evidence>
<accession>A0ABT1JA59</accession>
<protein>
    <submittedName>
        <fullName evidence="2">Uncharacterized protein</fullName>
    </submittedName>
</protein>
<feature type="region of interest" description="Disordered" evidence="1">
    <location>
        <begin position="50"/>
        <end position="74"/>
    </location>
</feature>
<reference evidence="2 3" key="1">
    <citation type="submission" date="2022-06" db="EMBL/GenBank/DDBJ databases">
        <title>Sequencing the genomes of 1000 actinobacteria strains.</title>
        <authorList>
            <person name="Klenk H.-P."/>
        </authorList>
    </citation>
    <scope>NUCLEOTIDE SEQUENCE [LARGE SCALE GENOMIC DNA]</scope>
    <source>
        <strain evidence="2 3">DSM 41656</strain>
    </source>
</reference>